<evidence type="ECO:0000256" key="3">
    <source>
        <dbReference type="SAM" id="MobiDB-lite"/>
    </source>
</evidence>
<proteinExistence type="predicted"/>
<reference evidence="5" key="1">
    <citation type="journal article" date="2019" name="Int. J. Syst. Evol. Microbiol.">
        <title>The Global Catalogue of Microorganisms (GCM) 10K type strain sequencing project: providing services to taxonomists for standard genome sequencing and annotation.</title>
        <authorList>
            <consortium name="The Broad Institute Genomics Platform"/>
            <consortium name="The Broad Institute Genome Sequencing Center for Infectious Disease"/>
            <person name="Wu L."/>
            <person name="Ma J."/>
        </authorList>
    </citation>
    <scope>NUCLEOTIDE SEQUENCE [LARGE SCALE GENOMIC DNA]</scope>
    <source>
        <strain evidence="5">NBRC 113072</strain>
    </source>
</reference>
<dbReference type="Pfam" id="PF00311">
    <property type="entry name" value="PEPcase"/>
    <property type="match status" value="1"/>
</dbReference>
<dbReference type="PANTHER" id="PTHR30523:SF6">
    <property type="entry name" value="PHOSPHOENOLPYRUVATE CARBOXYLASE"/>
    <property type="match status" value="1"/>
</dbReference>
<comment type="function">
    <text evidence="1">Forms oxaloacetate, a four-carbon dicarboxylic acid source for the tricarboxylic acid cycle.</text>
</comment>
<dbReference type="InterPro" id="IPR015813">
    <property type="entry name" value="Pyrv/PenolPyrv_kinase-like_dom"/>
</dbReference>
<evidence type="ECO:0000313" key="4">
    <source>
        <dbReference type="EMBL" id="GMA39736.1"/>
    </source>
</evidence>
<evidence type="ECO:0000313" key="5">
    <source>
        <dbReference type="Proteomes" id="UP001157126"/>
    </source>
</evidence>
<keyword evidence="5" id="KW-1185">Reference proteome</keyword>
<dbReference type="EMBL" id="BSUO01000001">
    <property type="protein sequence ID" value="GMA39736.1"/>
    <property type="molecule type" value="Genomic_DNA"/>
</dbReference>
<protein>
    <recommendedName>
        <fullName evidence="2">Phosphoenolpyruvate carboxylase</fullName>
    </recommendedName>
</protein>
<evidence type="ECO:0000256" key="1">
    <source>
        <dbReference type="ARBA" id="ARBA00003670"/>
    </source>
</evidence>
<dbReference type="InterPro" id="IPR021135">
    <property type="entry name" value="PEP_COase"/>
</dbReference>
<accession>A0ABQ6IRN2</accession>
<feature type="region of interest" description="Disordered" evidence="3">
    <location>
        <begin position="265"/>
        <end position="295"/>
    </location>
</feature>
<evidence type="ECO:0000256" key="2">
    <source>
        <dbReference type="ARBA" id="ARBA00022419"/>
    </source>
</evidence>
<organism evidence="4 5">
    <name type="scientific">Mobilicoccus caccae</name>
    <dbReference type="NCBI Taxonomy" id="1859295"/>
    <lineage>
        <taxon>Bacteria</taxon>
        <taxon>Bacillati</taxon>
        <taxon>Actinomycetota</taxon>
        <taxon>Actinomycetes</taxon>
        <taxon>Micrococcales</taxon>
        <taxon>Dermatophilaceae</taxon>
        <taxon>Mobilicoccus</taxon>
    </lineage>
</organism>
<dbReference type="Gene3D" id="1.20.1440.90">
    <property type="entry name" value="Phosphoenolpyruvate/pyruvate domain"/>
    <property type="match status" value="1"/>
</dbReference>
<name>A0ABQ6IRN2_9MICO</name>
<sequence length="295" mass="32324">MVAARVEATLAERVGLAYAGPEEMLADLRLIRESLVAAGDHRSARGELQSLIWLVETFGFHLAELEVRQHSHVHERVLIDLFEQLGPEHVADPAAAAADAEFLDRLAREGWPRHVQPTTDIGREVLDTIRVIAWLQNRWGERSCGRYIVSFTRRAADLAAVRALARLAGGDRPPALEVIPLFETGEDLANAPSILADLAGLTGTREHWDARGRRIEVMVGYSDSAKDVGPASATLTLDRAERELVDWAAQAEVELTLFHGRGGSLGRGGGPCTARSWPSRADRWTAASRSPNRAR</sequence>
<gene>
    <name evidence="4" type="ORF">GCM10025883_17810</name>
</gene>
<dbReference type="PRINTS" id="PR00150">
    <property type="entry name" value="PEPCARBXLASE"/>
</dbReference>
<dbReference type="PANTHER" id="PTHR30523">
    <property type="entry name" value="PHOSPHOENOLPYRUVATE CARBOXYLASE"/>
    <property type="match status" value="1"/>
</dbReference>
<dbReference type="Proteomes" id="UP001157126">
    <property type="component" value="Unassembled WGS sequence"/>
</dbReference>
<dbReference type="SUPFAM" id="SSF51621">
    <property type="entry name" value="Phosphoenolpyruvate/pyruvate domain"/>
    <property type="match status" value="1"/>
</dbReference>
<comment type="caution">
    <text evidence="4">The sequence shown here is derived from an EMBL/GenBank/DDBJ whole genome shotgun (WGS) entry which is preliminary data.</text>
</comment>